<evidence type="ECO:0000256" key="1">
    <source>
        <dbReference type="SAM" id="SignalP"/>
    </source>
</evidence>
<name>G0ULR4_TRYCI</name>
<dbReference type="EMBL" id="HE575318">
    <property type="protein sequence ID" value="CCC90576.1"/>
    <property type="molecule type" value="Genomic_DNA"/>
</dbReference>
<gene>
    <name evidence="2" type="ORF">TCIL3000_5_2930</name>
</gene>
<feature type="signal peptide" evidence="1">
    <location>
        <begin position="1"/>
        <end position="24"/>
    </location>
</feature>
<evidence type="ECO:0008006" key="3">
    <source>
        <dbReference type="Google" id="ProtNLM"/>
    </source>
</evidence>
<sequence>MEWKQINLTAQKLGLVFLSSLAYAAHSKCTAAGCRLAMILPTASLANIRLPLRFLCQCLPTERLSRVSFTYQCNGSRSLALSFSFTPATNHLSIPLSRHSSGC</sequence>
<protein>
    <recommendedName>
        <fullName evidence="3">Secreted protein</fullName>
    </recommendedName>
</protein>
<accession>G0ULR4</accession>
<organism evidence="2">
    <name type="scientific">Trypanosoma congolense (strain IL3000)</name>
    <dbReference type="NCBI Taxonomy" id="1068625"/>
    <lineage>
        <taxon>Eukaryota</taxon>
        <taxon>Discoba</taxon>
        <taxon>Euglenozoa</taxon>
        <taxon>Kinetoplastea</taxon>
        <taxon>Metakinetoplastina</taxon>
        <taxon>Trypanosomatida</taxon>
        <taxon>Trypanosomatidae</taxon>
        <taxon>Trypanosoma</taxon>
        <taxon>Nannomonas</taxon>
    </lineage>
</organism>
<feature type="chain" id="PRO_5003410305" description="Secreted protein" evidence="1">
    <location>
        <begin position="25"/>
        <end position="103"/>
    </location>
</feature>
<proteinExistence type="predicted"/>
<evidence type="ECO:0000313" key="2">
    <source>
        <dbReference type="EMBL" id="CCC90576.1"/>
    </source>
</evidence>
<dbReference type="AlphaFoldDB" id="G0ULR4"/>
<reference evidence="2" key="1">
    <citation type="journal article" date="2012" name="Proc. Natl. Acad. Sci. U.S.A.">
        <title>Antigenic diversity is generated by distinct evolutionary mechanisms in African trypanosome species.</title>
        <authorList>
            <person name="Jackson A.P."/>
            <person name="Berry A."/>
            <person name="Aslett M."/>
            <person name="Allison H.C."/>
            <person name="Burton P."/>
            <person name="Vavrova-Anderson J."/>
            <person name="Brown R."/>
            <person name="Browne H."/>
            <person name="Corton N."/>
            <person name="Hauser H."/>
            <person name="Gamble J."/>
            <person name="Gilderthorp R."/>
            <person name="Marcello L."/>
            <person name="McQuillan J."/>
            <person name="Otto T.D."/>
            <person name="Quail M.A."/>
            <person name="Sanders M.J."/>
            <person name="van Tonder A."/>
            <person name="Ginger M.L."/>
            <person name="Field M.C."/>
            <person name="Barry J.D."/>
            <person name="Hertz-Fowler C."/>
            <person name="Berriman M."/>
        </authorList>
    </citation>
    <scope>NUCLEOTIDE SEQUENCE</scope>
    <source>
        <strain evidence="2">IL3000</strain>
    </source>
</reference>
<keyword evidence="1" id="KW-0732">Signal</keyword>